<keyword evidence="2" id="KW-1185">Reference proteome</keyword>
<dbReference type="AlphaFoldDB" id="A0A9D3Z0H7"/>
<comment type="caution">
    <text evidence="1">The sequence shown here is derived from an EMBL/GenBank/DDBJ whole genome shotgun (WGS) entry which is preliminary data.</text>
</comment>
<evidence type="ECO:0000313" key="2">
    <source>
        <dbReference type="Proteomes" id="UP000828390"/>
    </source>
</evidence>
<name>A0A9D3Z0H7_DREPO</name>
<proteinExistence type="predicted"/>
<protein>
    <submittedName>
        <fullName evidence="1">Uncharacterized protein</fullName>
    </submittedName>
</protein>
<accession>A0A9D3Z0H7</accession>
<gene>
    <name evidence="1" type="ORF">DPMN_069972</name>
</gene>
<reference evidence="1" key="2">
    <citation type="submission" date="2020-11" db="EMBL/GenBank/DDBJ databases">
        <authorList>
            <person name="McCartney M.A."/>
            <person name="Auch B."/>
            <person name="Kono T."/>
            <person name="Mallez S."/>
            <person name="Becker A."/>
            <person name="Gohl D.M."/>
            <person name="Silverstein K.A.T."/>
            <person name="Koren S."/>
            <person name="Bechman K.B."/>
            <person name="Herman A."/>
            <person name="Abrahante J.E."/>
            <person name="Garbe J."/>
        </authorList>
    </citation>
    <scope>NUCLEOTIDE SEQUENCE</scope>
    <source>
        <strain evidence="1">Duluth1</strain>
        <tissue evidence="1">Whole animal</tissue>
    </source>
</reference>
<sequence length="64" mass="7272">MFKHSLSLLREEVVKANALVREANFLAEEMGKETEFHVTLQIPAANLSPNRRVRVPCHPADTCR</sequence>
<dbReference type="EMBL" id="JAIWYP010000014">
    <property type="protein sequence ID" value="KAH3710488.1"/>
    <property type="molecule type" value="Genomic_DNA"/>
</dbReference>
<organism evidence="1 2">
    <name type="scientific">Dreissena polymorpha</name>
    <name type="common">Zebra mussel</name>
    <name type="synonym">Mytilus polymorpha</name>
    <dbReference type="NCBI Taxonomy" id="45954"/>
    <lineage>
        <taxon>Eukaryota</taxon>
        <taxon>Metazoa</taxon>
        <taxon>Spiralia</taxon>
        <taxon>Lophotrochozoa</taxon>
        <taxon>Mollusca</taxon>
        <taxon>Bivalvia</taxon>
        <taxon>Autobranchia</taxon>
        <taxon>Heteroconchia</taxon>
        <taxon>Euheterodonta</taxon>
        <taxon>Imparidentia</taxon>
        <taxon>Neoheterodontei</taxon>
        <taxon>Myida</taxon>
        <taxon>Dreissenoidea</taxon>
        <taxon>Dreissenidae</taxon>
        <taxon>Dreissena</taxon>
    </lineage>
</organism>
<dbReference type="Proteomes" id="UP000828390">
    <property type="component" value="Unassembled WGS sequence"/>
</dbReference>
<reference evidence="1" key="1">
    <citation type="journal article" date="2019" name="bioRxiv">
        <title>The Genome of the Zebra Mussel, Dreissena polymorpha: A Resource for Invasive Species Research.</title>
        <authorList>
            <person name="McCartney M.A."/>
            <person name="Auch B."/>
            <person name="Kono T."/>
            <person name="Mallez S."/>
            <person name="Zhang Y."/>
            <person name="Obille A."/>
            <person name="Becker A."/>
            <person name="Abrahante J.E."/>
            <person name="Garbe J."/>
            <person name="Badalamenti J.P."/>
            <person name="Herman A."/>
            <person name="Mangelson H."/>
            <person name="Liachko I."/>
            <person name="Sullivan S."/>
            <person name="Sone E.D."/>
            <person name="Koren S."/>
            <person name="Silverstein K.A.T."/>
            <person name="Beckman K.B."/>
            <person name="Gohl D.M."/>
        </authorList>
    </citation>
    <scope>NUCLEOTIDE SEQUENCE</scope>
    <source>
        <strain evidence="1">Duluth1</strain>
        <tissue evidence="1">Whole animal</tissue>
    </source>
</reference>
<evidence type="ECO:0000313" key="1">
    <source>
        <dbReference type="EMBL" id="KAH3710488.1"/>
    </source>
</evidence>